<proteinExistence type="inferred from homology"/>
<keyword evidence="3 5" id="KW-0689">Ribosomal protein</keyword>
<dbReference type="PANTHER" id="PTHR21569">
    <property type="entry name" value="RIBOSOMAL PROTEIN S9"/>
    <property type="match status" value="1"/>
</dbReference>
<evidence type="ECO:0000313" key="5">
    <source>
        <dbReference type="EMBL" id="BBC77457.1"/>
    </source>
</evidence>
<dbReference type="PANTHER" id="PTHR21569:SF1">
    <property type="entry name" value="SMALL RIBOSOMAL SUBUNIT PROTEIN US9M"/>
    <property type="match status" value="1"/>
</dbReference>
<dbReference type="Gene3D" id="3.30.230.10">
    <property type="match status" value="1"/>
</dbReference>
<reference evidence="5" key="1">
    <citation type="submission" date="2018-02" db="EMBL/GenBank/DDBJ databases">
        <title>Evolution and diversity of non-photosynthetic diatom plastid genomes.</title>
        <authorList>
            <person name="Kamikawa R."/>
            <person name="Ishii K."/>
        </authorList>
    </citation>
    <scope>NUCLEOTIDE SEQUENCE</scope>
    <source>
        <strain evidence="5">PL3-2</strain>
    </source>
</reference>
<keyword evidence="4" id="KW-0687">Ribonucleoprotein</keyword>
<gene>
    <name evidence="5" type="primary">rps9</name>
</gene>
<dbReference type="Pfam" id="PF00380">
    <property type="entry name" value="Ribosomal_S9"/>
    <property type="match status" value="1"/>
</dbReference>
<dbReference type="GO" id="GO:0015935">
    <property type="term" value="C:small ribosomal subunit"/>
    <property type="evidence" value="ECO:0007669"/>
    <property type="project" value="TreeGrafter"/>
</dbReference>
<evidence type="ECO:0000256" key="1">
    <source>
        <dbReference type="ARBA" id="ARBA00004229"/>
    </source>
</evidence>
<dbReference type="AlphaFoldDB" id="A0A2Z5ZAS3"/>
<dbReference type="InterPro" id="IPR014721">
    <property type="entry name" value="Ribsml_uS5_D2-typ_fold_subgr"/>
</dbReference>
<organism evidence="5">
    <name type="scientific">Nitzschia sp. PL3-2</name>
    <dbReference type="NCBI Taxonomy" id="2083271"/>
    <lineage>
        <taxon>Eukaryota</taxon>
        <taxon>Sar</taxon>
        <taxon>Stramenopiles</taxon>
        <taxon>Ochrophyta</taxon>
        <taxon>Bacillariophyta</taxon>
        <taxon>Bacillariophyceae</taxon>
        <taxon>Bacillariophycidae</taxon>
        <taxon>Bacillariales</taxon>
        <taxon>Bacillariaceae</taxon>
        <taxon>Nitzschia</taxon>
    </lineage>
</organism>
<dbReference type="NCBIfam" id="NF001099">
    <property type="entry name" value="PRK00132.1"/>
    <property type="match status" value="1"/>
</dbReference>
<geneLocation type="plastid" evidence="5"/>
<protein>
    <submittedName>
        <fullName evidence="5">Ribosomal protein S9</fullName>
    </submittedName>
</protein>
<comment type="subcellular location">
    <subcellularLocation>
        <location evidence="1">Plastid</location>
        <location evidence="1">Chloroplast</location>
    </subcellularLocation>
</comment>
<dbReference type="HAMAP" id="MF_00532_B">
    <property type="entry name" value="Ribosomal_uS9_B"/>
    <property type="match status" value="1"/>
</dbReference>
<name>A0A2Z5ZAS3_9STRA</name>
<dbReference type="SUPFAM" id="SSF54211">
    <property type="entry name" value="Ribosomal protein S5 domain 2-like"/>
    <property type="match status" value="1"/>
</dbReference>
<comment type="similarity">
    <text evidence="2">Belongs to the universal ribosomal protein uS9 family.</text>
</comment>
<evidence type="ECO:0000256" key="4">
    <source>
        <dbReference type="ARBA" id="ARBA00023274"/>
    </source>
</evidence>
<dbReference type="GO" id="GO:0006412">
    <property type="term" value="P:translation"/>
    <property type="evidence" value="ECO:0007669"/>
    <property type="project" value="InterPro"/>
</dbReference>
<dbReference type="InterPro" id="IPR020568">
    <property type="entry name" value="Ribosomal_Su5_D2-typ_SF"/>
</dbReference>
<dbReference type="InterPro" id="IPR023035">
    <property type="entry name" value="Ribosomal_uS9_bac/plastid"/>
</dbReference>
<evidence type="ECO:0000256" key="2">
    <source>
        <dbReference type="ARBA" id="ARBA00005251"/>
    </source>
</evidence>
<dbReference type="InterPro" id="IPR000754">
    <property type="entry name" value="Ribosomal_uS9"/>
</dbReference>
<accession>A0A2Z5ZAS3</accession>
<evidence type="ECO:0000256" key="3">
    <source>
        <dbReference type="ARBA" id="ARBA00022980"/>
    </source>
</evidence>
<dbReference type="GO" id="GO:0003723">
    <property type="term" value="F:RNA binding"/>
    <property type="evidence" value="ECO:0007669"/>
    <property type="project" value="TreeGrafter"/>
</dbReference>
<dbReference type="GO" id="GO:0009507">
    <property type="term" value="C:chloroplast"/>
    <property type="evidence" value="ECO:0007669"/>
    <property type="project" value="UniProtKB-SubCell"/>
</dbReference>
<sequence>MLDQNIFRKNFPVKIINIGKRKESIAHVYLFSGKGRCIINKTLGRNYLQDNIDYLKNIRDPLKILNIEKKVDLIIFVKGGGLAAQSKAIQLAIVKHLYYINKNNKKILKFASLITRDSRIKERKKYGLKKARKAPQYSKR</sequence>
<keyword evidence="5" id="KW-0934">Plastid</keyword>
<dbReference type="GO" id="GO:0003735">
    <property type="term" value="F:structural constituent of ribosome"/>
    <property type="evidence" value="ECO:0007669"/>
    <property type="project" value="InterPro"/>
</dbReference>
<dbReference type="EMBL" id="AP018504">
    <property type="protein sequence ID" value="BBC77457.1"/>
    <property type="molecule type" value="Genomic_DNA"/>
</dbReference>